<dbReference type="PANTHER" id="PTHR33602">
    <property type="entry name" value="REGULATORY PROTEIN RECX FAMILY PROTEIN"/>
    <property type="match status" value="1"/>
</dbReference>
<evidence type="ECO:0000256" key="4">
    <source>
        <dbReference type="ARBA" id="ARBA00022490"/>
    </source>
</evidence>
<evidence type="ECO:0000313" key="9">
    <source>
        <dbReference type="Proteomes" id="UP000003527"/>
    </source>
</evidence>
<dbReference type="InterPro" id="IPR003783">
    <property type="entry name" value="Regulatory_RecX"/>
</dbReference>
<evidence type="ECO:0000256" key="1">
    <source>
        <dbReference type="ARBA" id="ARBA00004496"/>
    </source>
</evidence>
<comment type="caution">
    <text evidence="8">The sequence shown here is derived from an EMBL/GenBank/DDBJ whole genome shotgun (WGS) entry which is preliminary data.</text>
</comment>
<dbReference type="RefSeq" id="WP_009537222.1">
    <property type="nucleotide sequence ID" value="NZ_JH414505.1"/>
</dbReference>
<keyword evidence="4 5" id="KW-0963">Cytoplasm</keyword>
<accession>G9WX82</accession>
<dbReference type="PATRIC" id="fig|796944.3.peg.2210"/>
<comment type="subcellular location">
    <subcellularLocation>
        <location evidence="1 5">Cytoplasm</location>
    </subcellularLocation>
</comment>
<dbReference type="PANTHER" id="PTHR33602:SF1">
    <property type="entry name" value="REGULATORY PROTEIN RECX FAMILY PROTEIN"/>
    <property type="match status" value="1"/>
</dbReference>
<evidence type="ECO:0000256" key="3">
    <source>
        <dbReference type="ARBA" id="ARBA00018111"/>
    </source>
</evidence>
<dbReference type="AlphaFoldDB" id="G9WX82"/>
<organism evidence="8 9">
    <name type="scientific">Oribacterium asaccharolyticum ACB7</name>
    <dbReference type="NCBI Taxonomy" id="796944"/>
    <lineage>
        <taxon>Bacteria</taxon>
        <taxon>Bacillati</taxon>
        <taxon>Bacillota</taxon>
        <taxon>Clostridia</taxon>
        <taxon>Lachnospirales</taxon>
        <taxon>Lachnospiraceae</taxon>
        <taxon>Oribacterium</taxon>
    </lineage>
</organism>
<name>G9WX82_9FIRM</name>
<dbReference type="Proteomes" id="UP000003527">
    <property type="component" value="Unassembled WGS sequence"/>
</dbReference>
<dbReference type="Pfam" id="PF21981">
    <property type="entry name" value="RecX_HTH3"/>
    <property type="match status" value="1"/>
</dbReference>
<evidence type="ECO:0000313" key="8">
    <source>
        <dbReference type="EMBL" id="EHL09415.1"/>
    </source>
</evidence>
<proteinExistence type="inferred from homology"/>
<dbReference type="HAMAP" id="MF_01114">
    <property type="entry name" value="RecX"/>
    <property type="match status" value="1"/>
</dbReference>
<dbReference type="InterPro" id="IPR053926">
    <property type="entry name" value="RecX_HTH_1st"/>
</dbReference>
<dbReference type="InterPro" id="IPR036388">
    <property type="entry name" value="WH-like_DNA-bd_sf"/>
</dbReference>
<evidence type="ECO:0000259" key="6">
    <source>
        <dbReference type="Pfam" id="PF21981"/>
    </source>
</evidence>
<protein>
    <recommendedName>
        <fullName evidence="3 5">Regulatory protein RecX</fullName>
    </recommendedName>
</protein>
<sequence length="181" mass="21745">MKEWKEEITVRNPLERASLSTEEKLLQRCKERSLYLLSGTAKTERRLREKLVKSERYTEDVIEKTIAFLKDYDYLNDYHYALRYLEENAGKRSLLNMKSKLFLRGVDSVSLERAIADFREKQREEETNPEREALKKWIEKKSRSLDLSDRKDREKLLASLMRKGFSYSLIREMMDIEDFES</sequence>
<evidence type="ECO:0000256" key="5">
    <source>
        <dbReference type="HAMAP-Rule" id="MF_01114"/>
    </source>
</evidence>
<keyword evidence="9" id="KW-1185">Reference proteome</keyword>
<feature type="domain" description="RecX third three-helical" evidence="6">
    <location>
        <begin position="131"/>
        <end position="172"/>
    </location>
</feature>
<dbReference type="InterPro" id="IPR053925">
    <property type="entry name" value="RecX_HTH_3rd"/>
</dbReference>
<evidence type="ECO:0000256" key="2">
    <source>
        <dbReference type="ARBA" id="ARBA00009695"/>
    </source>
</evidence>
<dbReference type="EMBL" id="AFZD01000021">
    <property type="protein sequence ID" value="EHL09415.1"/>
    <property type="molecule type" value="Genomic_DNA"/>
</dbReference>
<dbReference type="HOGENOM" id="CLU_066607_4_2_9"/>
<feature type="domain" description="RecX first three-helical" evidence="7">
    <location>
        <begin position="29"/>
        <end position="69"/>
    </location>
</feature>
<dbReference type="GO" id="GO:0005737">
    <property type="term" value="C:cytoplasm"/>
    <property type="evidence" value="ECO:0007669"/>
    <property type="project" value="UniProtKB-SubCell"/>
</dbReference>
<comment type="function">
    <text evidence="5">Modulates RecA activity.</text>
</comment>
<dbReference type="GO" id="GO:0006282">
    <property type="term" value="P:regulation of DNA repair"/>
    <property type="evidence" value="ECO:0007669"/>
    <property type="project" value="UniProtKB-UniRule"/>
</dbReference>
<comment type="similarity">
    <text evidence="2 5">Belongs to the RecX family.</text>
</comment>
<dbReference type="Pfam" id="PF21982">
    <property type="entry name" value="RecX_HTH1"/>
    <property type="match status" value="1"/>
</dbReference>
<evidence type="ECO:0000259" key="7">
    <source>
        <dbReference type="Pfam" id="PF21982"/>
    </source>
</evidence>
<dbReference type="Gene3D" id="1.10.10.10">
    <property type="entry name" value="Winged helix-like DNA-binding domain superfamily/Winged helix DNA-binding domain"/>
    <property type="match status" value="2"/>
</dbReference>
<gene>
    <name evidence="5" type="primary">recX</name>
    <name evidence="8" type="ORF">HMPREF9624_01456</name>
</gene>
<reference evidence="8 9" key="1">
    <citation type="submission" date="2011-08" db="EMBL/GenBank/DDBJ databases">
        <title>The Genome Sequence of Oribacterium sp. ACB7.</title>
        <authorList>
            <consortium name="The Broad Institute Genome Sequencing Platform"/>
            <person name="Earl A."/>
            <person name="Ward D."/>
            <person name="Feldgarden M."/>
            <person name="Gevers D."/>
            <person name="Sizova M."/>
            <person name="Hazen A."/>
            <person name="Epstein S."/>
            <person name="Young S.K."/>
            <person name="Zeng Q."/>
            <person name="Gargeya S."/>
            <person name="Fitzgerald M."/>
            <person name="Haas B."/>
            <person name="Abouelleil A."/>
            <person name="Alvarado L."/>
            <person name="Arachchi H.M."/>
            <person name="Berlin A."/>
            <person name="Brown A."/>
            <person name="Chapman S.B."/>
            <person name="Chen Z."/>
            <person name="Dunbar C."/>
            <person name="Freedman E."/>
            <person name="Gearin G."/>
            <person name="Gellesch M."/>
            <person name="Goldberg J."/>
            <person name="Griggs A."/>
            <person name="Gujja S."/>
            <person name="Heiman D."/>
            <person name="Howarth C."/>
            <person name="Larson L."/>
            <person name="Lui A."/>
            <person name="MacDonald P.J.P."/>
            <person name="Montmayeur A."/>
            <person name="Murphy C."/>
            <person name="Neiman D."/>
            <person name="Pearson M."/>
            <person name="Priest M."/>
            <person name="Roberts A."/>
            <person name="Saif S."/>
            <person name="Shea T."/>
            <person name="Shenoy N."/>
            <person name="Sisk P."/>
            <person name="Stolte C."/>
            <person name="Sykes S."/>
            <person name="Wortman J."/>
            <person name="Nusbaum C."/>
            <person name="Birren B."/>
        </authorList>
    </citation>
    <scope>NUCLEOTIDE SEQUENCE [LARGE SCALE GENOMIC DNA]</scope>
    <source>
        <strain evidence="8 9">ACB7</strain>
    </source>
</reference>